<dbReference type="Proteomes" id="UP000283329">
    <property type="component" value="Unassembled WGS sequence"/>
</dbReference>
<evidence type="ECO:0000256" key="1">
    <source>
        <dbReference type="SAM" id="Phobius"/>
    </source>
</evidence>
<reference evidence="2 3" key="1">
    <citation type="submission" date="2018-08" db="EMBL/GenBank/DDBJ databases">
        <title>A genome reference for cultivated species of the human gut microbiota.</title>
        <authorList>
            <person name="Zou Y."/>
            <person name="Xue W."/>
            <person name="Luo G."/>
        </authorList>
    </citation>
    <scope>NUCLEOTIDE SEQUENCE [LARGE SCALE GENOMIC DNA]</scope>
    <source>
        <strain evidence="2 3">AM17-48</strain>
    </source>
</reference>
<comment type="caution">
    <text evidence="2">The sequence shown here is derived from an EMBL/GenBank/DDBJ whole genome shotgun (WGS) entry which is preliminary data.</text>
</comment>
<organism evidence="2 3">
    <name type="scientific">Bacteroides ovatus</name>
    <dbReference type="NCBI Taxonomy" id="28116"/>
    <lineage>
        <taxon>Bacteria</taxon>
        <taxon>Pseudomonadati</taxon>
        <taxon>Bacteroidota</taxon>
        <taxon>Bacteroidia</taxon>
        <taxon>Bacteroidales</taxon>
        <taxon>Bacteroidaceae</taxon>
        <taxon>Bacteroides</taxon>
    </lineage>
</organism>
<accession>A0A414X3A8</accession>
<protein>
    <recommendedName>
        <fullName evidence="4">5-bromo-4-chloroindolyl phosphate hydrolysis protein</fullName>
    </recommendedName>
</protein>
<sequence length="185" mass="21948">MKDALDIIMNLLNGKYSLTIVTIAGVVFIIFLILRIGLDLKIFKKQTRFSKLHEKKCESAGVLFSKFQKMKWAVGRYISPYEKIYEGEPSNKKIVDSYQAFWEAYEYFQCNIIYFEPKLRDDIYSFFKSVRGNIDMYAQFKEDYEHNKNHELCQNMRDLITKSDSLLDEISEKLELDFRKIIGNQ</sequence>
<dbReference type="AlphaFoldDB" id="A0A414X3A8"/>
<keyword evidence="1" id="KW-0812">Transmembrane</keyword>
<dbReference type="RefSeq" id="WP_118299489.1">
    <property type="nucleotide sequence ID" value="NZ_QRJR01000007.1"/>
</dbReference>
<evidence type="ECO:0000313" key="3">
    <source>
        <dbReference type="Proteomes" id="UP000283329"/>
    </source>
</evidence>
<gene>
    <name evidence="2" type="ORF">DW206_10295</name>
</gene>
<name>A0A414X3A8_BACOV</name>
<keyword evidence="1" id="KW-1133">Transmembrane helix</keyword>
<keyword evidence="1" id="KW-0472">Membrane</keyword>
<feature type="transmembrane region" description="Helical" evidence="1">
    <location>
        <begin position="16"/>
        <end position="38"/>
    </location>
</feature>
<dbReference type="EMBL" id="QRJR01000007">
    <property type="protein sequence ID" value="RHH47333.1"/>
    <property type="molecule type" value="Genomic_DNA"/>
</dbReference>
<evidence type="ECO:0008006" key="4">
    <source>
        <dbReference type="Google" id="ProtNLM"/>
    </source>
</evidence>
<proteinExistence type="predicted"/>
<evidence type="ECO:0000313" key="2">
    <source>
        <dbReference type="EMBL" id="RHH47333.1"/>
    </source>
</evidence>